<comment type="caution">
    <text evidence="5">The sequence shown here is derived from an EMBL/GenBank/DDBJ whole genome shotgun (WGS) entry which is preliminary data.</text>
</comment>
<dbReference type="InterPro" id="IPR050251">
    <property type="entry name" value="HpcH-HpaI_aldolase"/>
</dbReference>
<comment type="similarity">
    <text evidence="1">Belongs to the HpcH/HpaI aldolase family.</text>
</comment>
<gene>
    <name evidence="5" type="ORF">ADIS_1091</name>
</gene>
<dbReference type="Gene3D" id="3.20.20.60">
    <property type="entry name" value="Phosphoenolpyruvate-binding domains"/>
    <property type="match status" value="1"/>
</dbReference>
<accession>R7ZWF8</accession>
<dbReference type="Pfam" id="PF03328">
    <property type="entry name" value="HpcH_HpaI"/>
    <property type="match status" value="1"/>
</dbReference>
<protein>
    <submittedName>
        <fullName evidence="5">2,4-dihydroxyhept-2-ene-1,7-dioic acid aldolase</fullName>
        <ecNumber evidence="5">4.1.2.-</ecNumber>
    </submittedName>
</protein>
<dbReference type="GO" id="GO:0046872">
    <property type="term" value="F:metal ion binding"/>
    <property type="evidence" value="ECO:0007669"/>
    <property type="project" value="UniProtKB-KW"/>
</dbReference>
<dbReference type="EMBL" id="AQHR01000035">
    <property type="protein sequence ID" value="EON78480.1"/>
    <property type="molecule type" value="Genomic_DNA"/>
</dbReference>
<proteinExistence type="inferred from homology"/>
<evidence type="ECO:0000259" key="4">
    <source>
        <dbReference type="Pfam" id="PF03328"/>
    </source>
</evidence>
<feature type="domain" description="HpcH/HpaI aldolase/citrate lyase" evidence="4">
    <location>
        <begin position="19"/>
        <end position="235"/>
    </location>
</feature>
<evidence type="ECO:0000313" key="5">
    <source>
        <dbReference type="EMBL" id="EON78480.1"/>
    </source>
</evidence>
<dbReference type="EC" id="4.1.2.-" evidence="5"/>
<dbReference type="AlphaFoldDB" id="R7ZWF8"/>
<sequence>MRFFDKMKAGMRVYGTCITSFNPLWPRIWEAVGLDFVFLDTEHIALDRTQVAHLCRQLRASGVVPIVRVAAPSAVLAGQMIDAGAGGVVVPYVESVEEVRQLVGATKYRPIKGQKLARLLRGEESLTPELQAYLQEYNGPRMAIVNIESVPALEELEGLLSVPGLDAVFIGPHDLSVSMGLPEQYDHPEVEQAMRRIVQVARAKGLHVGVHFSASPKLQVQWIAEGVDMILHSSDYALFFQRLQEDITYIRSQNGDGEANAARPETI</sequence>
<evidence type="ECO:0000256" key="1">
    <source>
        <dbReference type="ARBA" id="ARBA00005568"/>
    </source>
</evidence>
<dbReference type="Proteomes" id="UP000013909">
    <property type="component" value="Unassembled WGS sequence"/>
</dbReference>
<keyword evidence="2" id="KW-0479">Metal-binding</keyword>
<dbReference type="PATRIC" id="fig|1288963.3.peg.1090"/>
<dbReference type="STRING" id="1232681.ADIS_1091"/>
<dbReference type="PANTHER" id="PTHR30502">
    <property type="entry name" value="2-KETO-3-DEOXY-L-RHAMNONATE ALDOLASE"/>
    <property type="match status" value="1"/>
</dbReference>
<dbReference type="InterPro" id="IPR005000">
    <property type="entry name" value="Aldolase/citrate-lyase_domain"/>
</dbReference>
<organism evidence="5 6">
    <name type="scientific">Lunatimonas lonarensis</name>
    <dbReference type="NCBI Taxonomy" id="1232681"/>
    <lineage>
        <taxon>Bacteria</taxon>
        <taxon>Pseudomonadati</taxon>
        <taxon>Bacteroidota</taxon>
        <taxon>Cytophagia</taxon>
        <taxon>Cytophagales</taxon>
        <taxon>Cyclobacteriaceae</taxon>
    </lineage>
</organism>
<keyword evidence="3 5" id="KW-0456">Lyase</keyword>
<dbReference type="InterPro" id="IPR040442">
    <property type="entry name" value="Pyrv_kinase-like_dom_sf"/>
</dbReference>
<keyword evidence="6" id="KW-1185">Reference proteome</keyword>
<name>R7ZWF8_9BACT</name>
<evidence type="ECO:0000256" key="3">
    <source>
        <dbReference type="ARBA" id="ARBA00023239"/>
    </source>
</evidence>
<dbReference type="GO" id="GO:0016832">
    <property type="term" value="F:aldehyde-lyase activity"/>
    <property type="evidence" value="ECO:0007669"/>
    <property type="project" value="TreeGrafter"/>
</dbReference>
<dbReference type="OrthoDB" id="86160at2"/>
<dbReference type="InterPro" id="IPR015813">
    <property type="entry name" value="Pyrv/PenolPyrv_kinase-like_dom"/>
</dbReference>
<dbReference type="PANTHER" id="PTHR30502:SF0">
    <property type="entry name" value="PHOSPHOENOLPYRUVATE CARBOXYLASE FAMILY PROTEIN"/>
    <property type="match status" value="1"/>
</dbReference>
<dbReference type="SUPFAM" id="SSF51621">
    <property type="entry name" value="Phosphoenolpyruvate/pyruvate domain"/>
    <property type="match status" value="1"/>
</dbReference>
<evidence type="ECO:0000313" key="6">
    <source>
        <dbReference type="Proteomes" id="UP000013909"/>
    </source>
</evidence>
<reference evidence="5 6" key="1">
    <citation type="submission" date="2013-02" db="EMBL/GenBank/DDBJ databases">
        <title>A novel strain isolated from Lonar lake, Maharashtra, India.</title>
        <authorList>
            <person name="Singh A."/>
        </authorList>
    </citation>
    <scope>NUCLEOTIDE SEQUENCE [LARGE SCALE GENOMIC DNA]</scope>
    <source>
        <strain evidence="5 6">AK24</strain>
    </source>
</reference>
<dbReference type="GO" id="GO:0005737">
    <property type="term" value="C:cytoplasm"/>
    <property type="evidence" value="ECO:0007669"/>
    <property type="project" value="TreeGrafter"/>
</dbReference>
<dbReference type="RefSeq" id="WP_010853238.1">
    <property type="nucleotide sequence ID" value="NZ_AQHR01000035.1"/>
</dbReference>
<evidence type="ECO:0000256" key="2">
    <source>
        <dbReference type="ARBA" id="ARBA00022723"/>
    </source>
</evidence>